<dbReference type="SUPFAM" id="SSF51735">
    <property type="entry name" value="NAD(P)-binding Rossmann-fold domains"/>
    <property type="match status" value="1"/>
</dbReference>
<evidence type="ECO:0000313" key="8">
    <source>
        <dbReference type="EMBL" id="AEE15819.1"/>
    </source>
</evidence>
<keyword evidence="6 8" id="KW-0560">Oxidoreductase</keyword>
<dbReference type="AlphaFoldDB" id="F4LN33"/>
<comment type="pathway">
    <text evidence="1 6">Carbohydrate biosynthesis; dTDP-L-rhamnose biosynthesis.</text>
</comment>
<dbReference type="GO" id="GO:0005829">
    <property type="term" value="C:cytosol"/>
    <property type="evidence" value="ECO:0007669"/>
    <property type="project" value="TreeGrafter"/>
</dbReference>
<proteinExistence type="inferred from homology"/>
<name>F4LN33_TREBD</name>
<evidence type="ECO:0000259" key="7">
    <source>
        <dbReference type="Pfam" id="PF04321"/>
    </source>
</evidence>
<evidence type="ECO:0000256" key="2">
    <source>
        <dbReference type="ARBA" id="ARBA00010944"/>
    </source>
</evidence>
<dbReference type="RefSeq" id="WP_013757538.1">
    <property type="nucleotide sequence ID" value="NC_015500.1"/>
</dbReference>
<dbReference type="OrthoDB" id="9803892at2"/>
<dbReference type="InterPro" id="IPR036291">
    <property type="entry name" value="NAD(P)-bd_dom_sf"/>
</dbReference>
<comment type="catalytic activity">
    <reaction evidence="5">
        <text>dTDP-beta-L-rhamnose + NADP(+) = dTDP-4-dehydro-beta-L-rhamnose + NADPH + H(+)</text>
        <dbReference type="Rhea" id="RHEA:21796"/>
        <dbReference type="ChEBI" id="CHEBI:15378"/>
        <dbReference type="ChEBI" id="CHEBI:57510"/>
        <dbReference type="ChEBI" id="CHEBI:57783"/>
        <dbReference type="ChEBI" id="CHEBI:58349"/>
        <dbReference type="ChEBI" id="CHEBI:62830"/>
        <dbReference type="EC" id="1.1.1.133"/>
    </reaction>
</comment>
<dbReference type="EC" id="1.1.1.133" evidence="3 6"/>
<dbReference type="InterPro" id="IPR005913">
    <property type="entry name" value="dTDP_dehydrorham_reduct"/>
</dbReference>
<evidence type="ECO:0000256" key="3">
    <source>
        <dbReference type="ARBA" id="ARBA00012929"/>
    </source>
</evidence>
<dbReference type="GO" id="GO:0019305">
    <property type="term" value="P:dTDP-rhamnose biosynthetic process"/>
    <property type="evidence" value="ECO:0007669"/>
    <property type="project" value="UniProtKB-UniPathway"/>
</dbReference>
<evidence type="ECO:0000256" key="5">
    <source>
        <dbReference type="ARBA" id="ARBA00048200"/>
    </source>
</evidence>
<dbReference type="Pfam" id="PF04321">
    <property type="entry name" value="RmlD_sub_bind"/>
    <property type="match status" value="1"/>
</dbReference>
<dbReference type="Gene3D" id="3.40.50.720">
    <property type="entry name" value="NAD(P)-binding Rossmann-like Domain"/>
    <property type="match status" value="1"/>
</dbReference>
<dbReference type="PANTHER" id="PTHR10491:SF4">
    <property type="entry name" value="METHIONINE ADENOSYLTRANSFERASE 2 SUBUNIT BETA"/>
    <property type="match status" value="1"/>
</dbReference>
<dbReference type="EMBL" id="CP002696">
    <property type="protein sequence ID" value="AEE15819.1"/>
    <property type="molecule type" value="Genomic_DNA"/>
</dbReference>
<gene>
    <name evidence="8" type="ordered locus">Trebr_0372</name>
</gene>
<dbReference type="STRING" id="906968.Trebr_0372"/>
<keyword evidence="9" id="KW-1185">Reference proteome</keyword>
<comment type="similarity">
    <text evidence="2 6">Belongs to the dTDP-4-dehydrorhamnose reductase family.</text>
</comment>
<reference evidence="9" key="1">
    <citation type="submission" date="2011-04" db="EMBL/GenBank/DDBJ databases">
        <title>The complete genome of Treponema brennaborense DSM 12168.</title>
        <authorList>
            <person name="Lucas S."/>
            <person name="Han J."/>
            <person name="Lapidus A."/>
            <person name="Bruce D."/>
            <person name="Goodwin L."/>
            <person name="Pitluck S."/>
            <person name="Peters L."/>
            <person name="Kyrpides N."/>
            <person name="Mavromatis K."/>
            <person name="Ivanova N."/>
            <person name="Mikhailova N."/>
            <person name="Pagani I."/>
            <person name="Teshima H."/>
            <person name="Detter J.C."/>
            <person name="Tapia R."/>
            <person name="Han C."/>
            <person name="Land M."/>
            <person name="Hauser L."/>
            <person name="Markowitz V."/>
            <person name="Cheng J.-F."/>
            <person name="Hugenholtz P."/>
            <person name="Woyke T."/>
            <person name="Wu D."/>
            <person name="Gronow S."/>
            <person name="Wellnitz S."/>
            <person name="Brambilla E."/>
            <person name="Klenk H.-P."/>
            <person name="Eisen J.A."/>
        </authorList>
    </citation>
    <scope>NUCLEOTIDE SEQUENCE [LARGE SCALE GENOMIC DNA]</scope>
    <source>
        <strain evidence="9">DSM 12168 / CIP 105900 / DD5/3</strain>
    </source>
</reference>
<comment type="function">
    <text evidence="6">Catalyzes the reduction of dTDP-6-deoxy-L-lyxo-4-hexulose to yield dTDP-L-rhamnose.</text>
</comment>
<dbReference type="NCBIfam" id="TIGR01214">
    <property type="entry name" value="rmlD"/>
    <property type="match status" value="1"/>
</dbReference>
<dbReference type="GO" id="GO:0008831">
    <property type="term" value="F:dTDP-4-dehydrorhamnose reductase activity"/>
    <property type="evidence" value="ECO:0007669"/>
    <property type="project" value="UniProtKB-EC"/>
</dbReference>
<dbReference type="PANTHER" id="PTHR10491">
    <property type="entry name" value="DTDP-4-DEHYDRORHAMNOSE REDUCTASE"/>
    <property type="match status" value="1"/>
</dbReference>
<dbReference type="CDD" id="cd05254">
    <property type="entry name" value="dTDP_HR_like_SDR_e"/>
    <property type="match status" value="1"/>
</dbReference>
<evidence type="ECO:0000256" key="4">
    <source>
        <dbReference type="ARBA" id="ARBA00017099"/>
    </source>
</evidence>
<keyword evidence="6" id="KW-0521">NADP</keyword>
<dbReference type="eggNOG" id="COG1091">
    <property type="taxonomic scope" value="Bacteria"/>
</dbReference>
<evidence type="ECO:0000256" key="1">
    <source>
        <dbReference type="ARBA" id="ARBA00004781"/>
    </source>
</evidence>
<evidence type="ECO:0000313" key="9">
    <source>
        <dbReference type="Proteomes" id="UP000006546"/>
    </source>
</evidence>
<dbReference type="Proteomes" id="UP000006546">
    <property type="component" value="Chromosome"/>
</dbReference>
<organism evidence="8 9">
    <name type="scientific">Treponema brennaborense (strain DSM 12168 / CIP 105900 / DD5/3)</name>
    <dbReference type="NCBI Taxonomy" id="906968"/>
    <lineage>
        <taxon>Bacteria</taxon>
        <taxon>Pseudomonadati</taxon>
        <taxon>Spirochaetota</taxon>
        <taxon>Spirochaetia</taxon>
        <taxon>Spirochaetales</taxon>
        <taxon>Treponemataceae</taxon>
        <taxon>Treponema</taxon>
    </lineage>
</organism>
<dbReference type="Gene3D" id="3.90.25.10">
    <property type="entry name" value="UDP-galactose 4-epimerase, domain 1"/>
    <property type="match status" value="1"/>
</dbReference>
<dbReference type="HOGENOM" id="CLU_045518_1_2_12"/>
<sequence>MIWLIGKNGMLGSEIARQLERADLEYVGTDREIDITDQAALDSFANGNHGIDWIINCAAYTAVEKAEEEPELAARLNAEGAGNIARTAKKAGARMIHISTDYVFDGAGKTPYTEIMPISPLGVYGKTKADGEKLVTETLDDAYVFRTAWLYGPRGKNFVYTMVDLMNGRDSITVVADQFGSPTCTMDLARCIITVILRDRQSGVSAAAGRQTISAVPPGIYHCTGEGETTWYDFACEIYRIGKLKGIVTRNCTVKPCTTAEYGAKVARPAYSVLSKSKLKKALGIKLPSWQESLLAFMSSPMFKERPTTK</sequence>
<dbReference type="UniPathway" id="UPA00124"/>
<feature type="domain" description="RmlD-like substrate binding" evidence="7">
    <location>
        <begin position="2"/>
        <end position="298"/>
    </location>
</feature>
<dbReference type="KEGG" id="tbe:Trebr_0372"/>
<evidence type="ECO:0000256" key="6">
    <source>
        <dbReference type="RuleBase" id="RU364082"/>
    </source>
</evidence>
<accession>F4LN33</accession>
<protein>
    <recommendedName>
        <fullName evidence="4 6">dTDP-4-dehydrorhamnose reductase</fullName>
        <ecNumber evidence="3 6">1.1.1.133</ecNumber>
    </recommendedName>
</protein>
<dbReference type="InterPro" id="IPR029903">
    <property type="entry name" value="RmlD-like-bd"/>
</dbReference>